<organism evidence="4 5">
    <name type="scientific">Cupriavidus agavae</name>
    <dbReference type="NCBI Taxonomy" id="1001822"/>
    <lineage>
        <taxon>Bacteria</taxon>
        <taxon>Pseudomonadati</taxon>
        <taxon>Pseudomonadota</taxon>
        <taxon>Betaproteobacteria</taxon>
        <taxon>Burkholderiales</taxon>
        <taxon>Burkholderiaceae</taxon>
        <taxon>Cupriavidus</taxon>
    </lineage>
</organism>
<dbReference type="GO" id="GO:0016020">
    <property type="term" value="C:membrane"/>
    <property type="evidence" value="ECO:0007669"/>
    <property type="project" value="TreeGrafter"/>
</dbReference>
<feature type="domain" description="Acyltransferase 3" evidence="3">
    <location>
        <begin position="4"/>
        <end position="300"/>
    </location>
</feature>
<dbReference type="Pfam" id="PF01757">
    <property type="entry name" value="Acyl_transf_3"/>
    <property type="match status" value="1"/>
</dbReference>
<feature type="transmembrane region" description="Helical" evidence="2">
    <location>
        <begin position="79"/>
        <end position="100"/>
    </location>
</feature>
<dbReference type="Proteomes" id="UP000291078">
    <property type="component" value="Unassembled WGS sequence"/>
</dbReference>
<dbReference type="EMBL" id="SGXM01000001">
    <property type="protein sequence ID" value="RZT42029.1"/>
    <property type="molecule type" value="Genomic_DNA"/>
</dbReference>
<dbReference type="PANTHER" id="PTHR23028">
    <property type="entry name" value="ACETYLTRANSFERASE"/>
    <property type="match status" value="1"/>
</dbReference>
<evidence type="ECO:0000256" key="1">
    <source>
        <dbReference type="SAM" id="MobiDB-lite"/>
    </source>
</evidence>
<dbReference type="InterPro" id="IPR050879">
    <property type="entry name" value="Acyltransferase_3"/>
</dbReference>
<dbReference type="RefSeq" id="WP_157994664.1">
    <property type="nucleotide sequence ID" value="NZ_SGXM01000001.1"/>
</dbReference>
<accession>A0A4V2FHZ8</accession>
<protein>
    <recommendedName>
        <fullName evidence="3">Acyltransferase 3 domain-containing protein</fullName>
    </recommendedName>
</protein>
<dbReference type="GO" id="GO:0000271">
    <property type="term" value="P:polysaccharide biosynthetic process"/>
    <property type="evidence" value="ECO:0007669"/>
    <property type="project" value="TreeGrafter"/>
</dbReference>
<feature type="region of interest" description="Disordered" evidence="1">
    <location>
        <begin position="314"/>
        <end position="335"/>
    </location>
</feature>
<keyword evidence="2" id="KW-0812">Transmembrane</keyword>
<feature type="transmembrane region" description="Helical" evidence="2">
    <location>
        <begin position="281"/>
        <end position="303"/>
    </location>
</feature>
<evidence type="ECO:0000256" key="2">
    <source>
        <dbReference type="SAM" id="Phobius"/>
    </source>
</evidence>
<evidence type="ECO:0000313" key="4">
    <source>
        <dbReference type="EMBL" id="RZT42029.1"/>
    </source>
</evidence>
<gene>
    <name evidence="4" type="ORF">EV147_1045</name>
</gene>
<feature type="transmembrane region" description="Helical" evidence="2">
    <location>
        <begin position="129"/>
        <end position="150"/>
    </location>
</feature>
<keyword evidence="2" id="KW-1133">Transmembrane helix</keyword>
<dbReference type="InterPro" id="IPR002656">
    <property type="entry name" value="Acyl_transf_3_dom"/>
</dbReference>
<name>A0A4V2FHZ8_9BURK</name>
<feature type="transmembrane region" description="Helical" evidence="2">
    <location>
        <begin position="156"/>
        <end position="173"/>
    </location>
</feature>
<keyword evidence="5" id="KW-1185">Reference proteome</keyword>
<dbReference type="OrthoDB" id="9814807at2"/>
<feature type="transmembrane region" description="Helical" evidence="2">
    <location>
        <begin position="246"/>
        <end position="269"/>
    </location>
</feature>
<dbReference type="GO" id="GO:0016747">
    <property type="term" value="F:acyltransferase activity, transferring groups other than amino-acyl groups"/>
    <property type="evidence" value="ECO:0007669"/>
    <property type="project" value="InterPro"/>
</dbReference>
<keyword evidence="2" id="KW-0472">Membrane</keyword>
<proteinExistence type="predicted"/>
<reference evidence="4 5" key="1">
    <citation type="journal article" date="2015" name="Stand. Genomic Sci.">
        <title>Genomic Encyclopedia of Bacterial and Archaeal Type Strains, Phase III: the genomes of soil and plant-associated and newly described type strains.</title>
        <authorList>
            <person name="Whitman W.B."/>
            <person name="Woyke T."/>
            <person name="Klenk H.P."/>
            <person name="Zhou Y."/>
            <person name="Lilburn T.G."/>
            <person name="Beck B.J."/>
            <person name="De Vos P."/>
            <person name="Vandamme P."/>
            <person name="Eisen J.A."/>
            <person name="Garrity G."/>
            <person name="Hugenholtz P."/>
            <person name="Kyrpides N.C."/>
        </authorList>
    </citation>
    <scope>NUCLEOTIDE SEQUENCE [LARGE SCALE GENOMIC DNA]</scope>
    <source>
        <strain evidence="4 5">ASC-9842</strain>
    </source>
</reference>
<feature type="transmembrane region" description="Helical" evidence="2">
    <location>
        <begin position="194"/>
        <end position="216"/>
    </location>
</feature>
<evidence type="ECO:0000259" key="3">
    <source>
        <dbReference type="Pfam" id="PF01757"/>
    </source>
</evidence>
<feature type="transmembrane region" description="Helical" evidence="2">
    <location>
        <begin position="39"/>
        <end position="58"/>
    </location>
</feature>
<dbReference type="AlphaFoldDB" id="A0A4V2FHZ8"/>
<sequence length="335" mass="36906">MLTNIQALRAVAALVVVLSHLLVTARSYGQPVSLALPDGWGDFGVDVFFVISGFVMVYTQDRRRRTAGEFLRNRLWRIVPIYWLLTGAMIALLMLAPGAFRDETRSAELIVSSLLFVSTLVADRMAVLYVGWSLEYEMLFYGLFALGLLFRRERDAFLFPVVALVVLVGLGWSRPLALEFVFGMGIARLHRAGMLPLGLPLAALGAGLLAATLVWRPDADRLLTWGVPAALLVHGALTMRQTASRILVYLGDASYSIYLLQVFTLPAFYKFSTRHADGLPYDLLGVLALGWTVAAACLFYQYVERPLLALGRKKPGRSRADGADALNPTAVRNPD</sequence>
<dbReference type="PANTHER" id="PTHR23028:SF131">
    <property type="entry name" value="BLR2367 PROTEIN"/>
    <property type="match status" value="1"/>
</dbReference>
<comment type="caution">
    <text evidence="4">The sequence shown here is derived from an EMBL/GenBank/DDBJ whole genome shotgun (WGS) entry which is preliminary data.</text>
</comment>
<evidence type="ECO:0000313" key="5">
    <source>
        <dbReference type="Proteomes" id="UP000291078"/>
    </source>
</evidence>